<name>A0A1I0PPV6_9RHOB</name>
<feature type="signal peptide" evidence="1">
    <location>
        <begin position="1"/>
        <end position="20"/>
    </location>
</feature>
<keyword evidence="1" id="KW-0732">Signal</keyword>
<evidence type="ECO:0000256" key="1">
    <source>
        <dbReference type="SAM" id="SignalP"/>
    </source>
</evidence>
<accession>A0A1I0PPV6</accession>
<dbReference type="STRING" id="1173584.SAMN05444851_1767"/>
<keyword evidence="3" id="KW-1185">Reference proteome</keyword>
<proteinExistence type="predicted"/>
<evidence type="ECO:0000313" key="2">
    <source>
        <dbReference type="EMBL" id="SEW15858.1"/>
    </source>
</evidence>
<dbReference type="AlphaFoldDB" id="A0A1I0PPV6"/>
<dbReference type="EMBL" id="FOJB01000001">
    <property type="protein sequence ID" value="SEW15858.1"/>
    <property type="molecule type" value="Genomic_DNA"/>
</dbReference>
<evidence type="ECO:0000313" key="3">
    <source>
        <dbReference type="Proteomes" id="UP000199650"/>
    </source>
</evidence>
<reference evidence="2 3" key="1">
    <citation type="submission" date="2016-10" db="EMBL/GenBank/DDBJ databases">
        <authorList>
            <person name="de Groot N.N."/>
        </authorList>
    </citation>
    <scope>NUCLEOTIDE SEQUENCE [LARGE SCALE GENOMIC DNA]</scope>
    <source>
        <strain evidence="2 3">DSM 29439</strain>
    </source>
</reference>
<sequence>MIGRAAWIAALTALPFAAHAQDITTYGDCSPVIQDVGGDVTVVCYKDRDQKPRFRVVYYRLGGIGQSFLINGKLSPEWEKYLGGQQAIVNNAVHSEIRNLTDKFGQEIGGSYLSGNVGFEGGDFSMGLADYAQEVNADIKVFQSDAGAMPDLKANEGWRVFGPGELFVPDLDAARSLFQQYAIPAGYQTFWGTSSGPAEWVEPGSKMTAPTLWRSLTLADLEDYETRYDAYLGRALDISNDARSTSDLRQRSERGLFANAGAGYSAGRRIQHTSLDALRYLARNGLPDNYAIVMGEPGIHYGWSFTANTRSADLLVAVLENVGDTPMDVGAFSIAETNQMTLRRHDDTQALLAAARPVEKRLWPPGMLAPGEKLVIPVRIEMPLLPEFFDWITSSYRDNYAASEAIRDEAATSATNPIAFVHPNERSNVLFALPPSDLPKGRIPELVERFEYGPAWAIQAVEVDGIKYDFRQHDPNNFILFAGGGIGSCPYIYTYQEDGDIWIEENHFLLGATSPNKKRTDRLKLGQFDGRLEIREKEHELAHIDQITLILQDDEGVEETYPAVWPTELSAQDGENLILGYGERAEVQFDLPDGAWDGKTVFISATGYYLPLSDPSLFASRR</sequence>
<protein>
    <submittedName>
        <fullName evidence="2">Uncharacterized protein</fullName>
    </submittedName>
</protein>
<feature type="chain" id="PRO_5011795505" evidence="1">
    <location>
        <begin position="21"/>
        <end position="622"/>
    </location>
</feature>
<dbReference type="RefSeq" id="WP_091429942.1">
    <property type="nucleotide sequence ID" value="NZ_FOJB01000001.1"/>
</dbReference>
<organism evidence="2 3">
    <name type="scientific">Aliiroseovarius sediminilitoris</name>
    <dbReference type="NCBI Taxonomy" id="1173584"/>
    <lineage>
        <taxon>Bacteria</taxon>
        <taxon>Pseudomonadati</taxon>
        <taxon>Pseudomonadota</taxon>
        <taxon>Alphaproteobacteria</taxon>
        <taxon>Rhodobacterales</taxon>
        <taxon>Paracoccaceae</taxon>
        <taxon>Aliiroseovarius</taxon>
    </lineage>
</organism>
<dbReference type="OrthoDB" id="10019706at2"/>
<gene>
    <name evidence="2" type="ORF">SAMN05444851_1767</name>
</gene>
<dbReference type="Proteomes" id="UP000199650">
    <property type="component" value="Unassembled WGS sequence"/>
</dbReference>